<sequence>MRDAGSYEQDLTSHLQPHKEVNAEINKSGSFNNFDDKLDVCVKLYAAIISIISRMKRGEKLQGVAAQPSALFVCKFLRPSISNASFDAILDFIAALVHIDGLACTALEDGVCLFIGIFSLHQQGKAVCYTPLSCRKGK</sequence>
<dbReference type="EMBL" id="JABFUD020000017">
    <property type="protein sequence ID" value="KAI5067167.1"/>
    <property type="molecule type" value="Genomic_DNA"/>
</dbReference>
<protein>
    <submittedName>
        <fullName evidence="1">Uncharacterized protein</fullName>
    </submittedName>
</protein>
<reference evidence="1" key="1">
    <citation type="submission" date="2021-01" db="EMBL/GenBank/DDBJ databases">
        <title>Adiantum capillus-veneris genome.</title>
        <authorList>
            <person name="Fang Y."/>
            <person name="Liao Q."/>
        </authorList>
    </citation>
    <scope>NUCLEOTIDE SEQUENCE</scope>
    <source>
        <strain evidence="1">H3</strain>
        <tissue evidence="1">Leaf</tissue>
    </source>
</reference>
<name>A0A9D4UGC1_ADICA</name>
<dbReference type="AlphaFoldDB" id="A0A9D4UGC1"/>
<proteinExistence type="predicted"/>
<dbReference type="Proteomes" id="UP000886520">
    <property type="component" value="Chromosome 17"/>
</dbReference>
<gene>
    <name evidence="1" type="ORF">GOP47_0017695</name>
</gene>
<comment type="caution">
    <text evidence="1">The sequence shown here is derived from an EMBL/GenBank/DDBJ whole genome shotgun (WGS) entry which is preliminary data.</text>
</comment>
<evidence type="ECO:0000313" key="2">
    <source>
        <dbReference type="Proteomes" id="UP000886520"/>
    </source>
</evidence>
<accession>A0A9D4UGC1</accession>
<keyword evidence="2" id="KW-1185">Reference proteome</keyword>
<organism evidence="1 2">
    <name type="scientific">Adiantum capillus-veneris</name>
    <name type="common">Maidenhair fern</name>
    <dbReference type="NCBI Taxonomy" id="13818"/>
    <lineage>
        <taxon>Eukaryota</taxon>
        <taxon>Viridiplantae</taxon>
        <taxon>Streptophyta</taxon>
        <taxon>Embryophyta</taxon>
        <taxon>Tracheophyta</taxon>
        <taxon>Polypodiopsida</taxon>
        <taxon>Polypodiidae</taxon>
        <taxon>Polypodiales</taxon>
        <taxon>Pteridineae</taxon>
        <taxon>Pteridaceae</taxon>
        <taxon>Vittarioideae</taxon>
        <taxon>Adiantum</taxon>
    </lineage>
</organism>
<evidence type="ECO:0000313" key="1">
    <source>
        <dbReference type="EMBL" id="KAI5067167.1"/>
    </source>
</evidence>